<dbReference type="RefSeq" id="WP_143420187.1">
    <property type="nucleotide sequence ID" value="NZ_VJXR01000133.1"/>
</dbReference>
<dbReference type="InterPro" id="IPR000639">
    <property type="entry name" value="Epox_hydrolase-like"/>
</dbReference>
<dbReference type="InterPro" id="IPR029058">
    <property type="entry name" value="AB_hydrolase_fold"/>
</dbReference>
<evidence type="ECO:0000313" key="3">
    <source>
        <dbReference type="EMBL" id="TRW42833.1"/>
    </source>
</evidence>
<keyword evidence="1 3" id="KW-0378">Hydrolase</keyword>
<dbReference type="SUPFAM" id="SSF53474">
    <property type="entry name" value="alpha/beta-Hydrolases"/>
    <property type="match status" value="1"/>
</dbReference>
<dbReference type="PRINTS" id="PR00111">
    <property type="entry name" value="ABHYDROLASE"/>
</dbReference>
<dbReference type="PANTHER" id="PTHR43798">
    <property type="entry name" value="MONOACYLGLYCEROL LIPASE"/>
    <property type="match status" value="1"/>
</dbReference>
<evidence type="ECO:0000256" key="1">
    <source>
        <dbReference type="ARBA" id="ARBA00022801"/>
    </source>
</evidence>
<comment type="caution">
    <text evidence="3">The sequence shown here is derived from an EMBL/GenBank/DDBJ whole genome shotgun (WGS) entry which is preliminary data.</text>
</comment>
<sequence>MTVHEFDVTTDRLRVHVRATAALADGDQAPLDGDQATLDGDTWAARTRDLPTVILVHGNCSSSAFFQGLLERLPAGHRAVAPDLRGFGDTEPLPIDATRGMGDFADDLLALMVALDIDRADFVAHSAGAGAVLQLAIDHPERVGAIVLEAPMSPYGFGGTRGAEGAPIWDDHAGSGGGTVNPEFIAALAAGDRTAEHPHSPRNVFRAFYVAPNFSGDDEDLLVDSVLSTRTGDSHYPGTVVPSENWPGVAPGTTGMNNALSPAFFDVSDVAETPGIGPITWIRGDVDAIVSDASLFDFGHLGALGAVPGWPGEEVYPRQPMVAQTRAVLDRFAANGGSYEEVVLEGIGHSPHLEVPDRFLELLTGALAAAREVAADRTS</sequence>
<evidence type="ECO:0000313" key="4">
    <source>
        <dbReference type="Proteomes" id="UP000318693"/>
    </source>
</evidence>
<dbReference type="GO" id="GO:0016787">
    <property type="term" value="F:hydrolase activity"/>
    <property type="evidence" value="ECO:0007669"/>
    <property type="project" value="UniProtKB-KW"/>
</dbReference>
<dbReference type="Pfam" id="PF00561">
    <property type="entry name" value="Abhydrolase_1"/>
    <property type="match status" value="1"/>
</dbReference>
<dbReference type="InterPro" id="IPR050266">
    <property type="entry name" value="AB_hydrolase_sf"/>
</dbReference>
<accession>A0A552WK05</accession>
<name>A0A552WK05_9MICO</name>
<proteinExistence type="predicted"/>
<reference evidence="3 4" key="1">
    <citation type="submission" date="2019-07" db="EMBL/GenBank/DDBJ databases">
        <title>Georgenia wutianyii sp. nov. and Georgenia *** sp. nov. isolated from plateau pika (Ochotona curzoniae) in the Qinghai-Tibet plateau of China.</title>
        <authorList>
            <person name="Tian Z."/>
        </authorList>
    </citation>
    <scope>NUCLEOTIDE SEQUENCE [LARGE SCALE GENOMIC DNA]</scope>
    <source>
        <strain evidence="3 4">Z446</strain>
    </source>
</reference>
<protein>
    <submittedName>
        <fullName evidence="3">Alpha/beta hydrolase</fullName>
    </submittedName>
</protein>
<dbReference type="AlphaFoldDB" id="A0A552WK05"/>
<organism evidence="3 4">
    <name type="scientific">Georgenia yuyongxinii</name>
    <dbReference type="NCBI Taxonomy" id="2589797"/>
    <lineage>
        <taxon>Bacteria</taxon>
        <taxon>Bacillati</taxon>
        <taxon>Actinomycetota</taxon>
        <taxon>Actinomycetes</taxon>
        <taxon>Micrococcales</taxon>
        <taxon>Bogoriellaceae</taxon>
        <taxon>Georgenia</taxon>
    </lineage>
</organism>
<dbReference type="Proteomes" id="UP000318693">
    <property type="component" value="Unassembled WGS sequence"/>
</dbReference>
<dbReference type="PANTHER" id="PTHR43798:SF31">
    <property type="entry name" value="AB HYDROLASE SUPERFAMILY PROTEIN YCLE"/>
    <property type="match status" value="1"/>
</dbReference>
<dbReference type="InterPro" id="IPR000073">
    <property type="entry name" value="AB_hydrolase_1"/>
</dbReference>
<dbReference type="Gene3D" id="3.40.50.1820">
    <property type="entry name" value="alpha/beta hydrolase"/>
    <property type="match status" value="1"/>
</dbReference>
<dbReference type="PRINTS" id="PR00412">
    <property type="entry name" value="EPOXHYDRLASE"/>
</dbReference>
<keyword evidence="4" id="KW-1185">Reference proteome</keyword>
<dbReference type="GO" id="GO:0016020">
    <property type="term" value="C:membrane"/>
    <property type="evidence" value="ECO:0007669"/>
    <property type="project" value="TreeGrafter"/>
</dbReference>
<evidence type="ECO:0000259" key="2">
    <source>
        <dbReference type="Pfam" id="PF00561"/>
    </source>
</evidence>
<feature type="domain" description="AB hydrolase-1" evidence="2">
    <location>
        <begin position="51"/>
        <end position="154"/>
    </location>
</feature>
<gene>
    <name evidence="3" type="ORF">FJ693_20020</name>
</gene>
<dbReference type="EMBL" id="VJXR01000133">
    <property type="protein sequence ID" value="TRW42833.1"/>
    <property type="molecule type" value="Genomic_DNA"/>
</dbReference>